<keyword evidence="3" id="KW-1185">Reference proteome</keyword>
<dbReference type="RefSeq" id="XP_033530682.1">
    <property type="nucleotide sequence ID" value="XM_033676740.1"/>
</dbReference>
<name>A0A6G1FTR1_9PEZI</name>
<evidence type="ECO:0000313" key="2">
    <source>
        <dbReference type="EMBL" id="KAF1809051.1"/>
    </source>
</evidence>
<dbReference type="InterPro" id="IPR008136">
    <property type="entry name" value="CinA_C"/>
</dbReference>
<dbReference type="AlphaFoldDB" id="A0A6G1FTR1"/>
<dbReference type="OrthoDB" id="2350783at2759"/>
<dbReference type="Pfam" id="PF02464">
    <property type="entry name" value="CinA"/>
    <property type="match status" value="1"/>
</dbReference>
<evidence type="ECO:0000313" key="3">
    <source>
        <dbReference type="Proteomes" id="UP000504638"/>
    </source>
</evidence>
<dbReference type="SUPFAM" id="SSF142433">
    <property type="entry name" value="CinA-like"/>
    <property type="match status" value="1"/>
</dbReference>
<dbReference type="GeneID" id="54417310"/>
<organism evidence="2">
    <name type="scientific">Eremomyces bilateralis CBS 781.70</name>
    <dbReference type="NCBI Taxonomy" id="1392243"/>
    <lineage>
        <taxon>Eukaryota</taxon>
        <taxon>Fungi</taxon>
        <taxon>Dikarya</taxon>
        <taxon>Ascomycota</taxon>
        <taxon>Pezizomycotina</taxon>
        <taxon>Dothideomycetes</taxon>
        <taxon>Dothideomycetes incertae sedis</taxon>
        <taxon>Eremomycetales</taxon>
        <taxon>Eremomycetaceae</taxon>
        <taxon>Eremomyces</taxon>
    </lineage>
</organism>
<reference evidence="4" key="3">
    <citation type="submission" date="2025-04" db="UniProtKB">
        <authorList>
            <consortium name="RefSeq"/>
        </authorList>
    </citation>
    <scope>IDENTIFICATION</scope>
    <source>
        <strain evidence="4">CBS 781.70</strain>
    </source>
</reference>
<dbReference type="EMBL" id="ML975176">
    <property type="protein sequence ID" value="KAF1809051.1"/>
    <property type="molecule type" value="Genomic_DNA"/>
</dbReference>
<reference evidence="4" key="2">
    <citation type="submission" date="2020-04" db="EMBL/GenBank/DDBJ databases">
        <authorList>
            <consortium name="NCBI Genome Project"/>
        </authorList>
    </citation>
    <scope>NUCLEOTIDE SEQUENCE</scope>
    <source>
        <strain evidence="4">CBS 781.70</strain>
    </source>
</reference>
<proteinExistence type="predicted"/>
<evidence type="ECO:0000259" key="1">
    <source>
        <dbReference type="Pfam" id="PF02464"/>
    </source>
</evidence>
<feature type="domain" description="CinA C-terminal" evidence="1">
    <location>
        <begin position="11"/>
        <end position="166"/>
    </location>
</feature>
<sequence length="172" mass="17918">MSTFIPKELKDITSEVAAILIERKETIAVAETAAGGLISAALLAIPGASGYYYGGLTLYTLAARIAYAGWTQESVKDYKGPTPEIVAGLADHTRRTLGSTYVVSESGTAGPTGGQSKNRTTGYVALAVSSEKGTATKELNTGLGGDREANMVAFAIEAMRLVKEVLKGEAKL</sequence>
<protein>
    <recommendedName>
        <fullName evidence="1">CinA C-terminal domain-containing protein</fullName>
    </recommendedName>
</protein>
<evidence type="ECO:0000313" key="4">
    <source>
        <dbReference type="RefSeq" id="XP_033530682.1"/>
    </source>
</evidence>
<gene>
    <name evidence="2 4" type="ORF">P152DRAFT_404099</name>
</gene>
<dbReference type="Proteomes" id="UP000504638">
    <property type="component" value="Unplaced"/>
</dbReference>
<reference evidence="2 4" key="1">
    <citation type="submission" date="2020-01" db="EMBL/GenBank/DDBJ databases">
        <authorList>
            <consortium name="DOE Joint Genome Institute"/>
            <person name="Haridas S."/>
            <person name="Albert R."/>
            <person name="Binder M."/>
            <person name="Bloem J."/>
            <person name="Labutti K."/>
            <person name="Salamov A."/>
            <person name="Andreopoulos B."/>
            <person name="Baker S.E."/>
            <person name="Barry K."/>
            <person name="Bills G."/>
            <person name="Bluhm B.H."/>
            <person name="Cannon C."/>
            <person name="Castanera R."/>
            <person name="Culley D.E."/>
            <person name="Daum C."/>
            <person name="Ezra D."/>
            <person name="Gonzalez J.B."/>
            <person name="Henrissat B."/>
            <person name="Kuo A."/>
            <person name="Liang C."/>
            <person name="Lipzen A."/>
            <person name="Lutzoni F."/>
            <person name="Magnuson J."/>
            <person name="Mondo S."/>
            <person name="Nolan M."/>
            <person name="Ohm R."/>
            <person name="Pangilinan J."/>
            <person name="Park H.-J."/>
            <person name="Ramirez L."/>
            <person name="Alfaro M."/>
            <person name="Sun H."/>
            <person name="Tritt A."/>
            <person name="Yoshinaga Y."/>
            <person name="Zwiers L.-H."/>
            <person name="Turgeon B.G."/>
            <person name="Goodwin S.B."/>
            <person name="Spatafora J.W."/>
            <person name="Crous P.W."/>
            <person name="Grigoriev I.V."/>
        </authorList>
    </citation>
    <scope>NUCLEOTIDE SEQUENCE</scope>
    <source>
        <strain evidence="2 4">CBS 781.70</strain>
    </source>
</reference>
<dbReference type="InterPro" id="IPR036653">
    <property type="entry name" value="CinA-like_C"/>
</dbReference>
<accession>A0A6G1FTR1</accession>
<dbReference type="Gene3D" id="3.90.950.20">
    <property type="entry name" value="CinA-like"/>
    <property type="match status" value="1"/>
</dbReference>